<dbReference type="InterPro" id="IPR004911">
    <property type="entry name" value="Interferon-induced_GILT"/>
</dbReference>
<dbReference type="PANTHER" id="PTHR13234">
    <property type="entry name" value="GAMMA-INTERFERON INDUCIBLE LYSOSOMAL THIOL REDUCTASE GILT"/>
    <property type="match status" value="1"/>
</dbReference>
<name>A0AAV4GTN7_9GAST</name>
<dbReference type="GO" id="GO:0016671">
    <property type="term" value="F:oxidoreductase activity, acting on a sulfur group of donors, disulfide as acceptor"/>
    <property type="evidence" value="ECO:0007669"/>
    <property type="project" value="InterPro"/>
</dbReference>
<protein>
    <submittedName>
        <fullName evidence="6">Interferon-gamma-inducible lysosomal thiol reductase</fullName>
    </submittedName>
</protein>
<accession>A0AAV4GTN7</accession>
<sequence>MPGLAAQCLPHSSSHLACCVNSFPVPIEDILKCSKSAEGNHLEHQMAVKTDALKPPHRYVPWVTVNGVHTETIEREAESNLVKLICDTYKGLKPQVCK</sequence>
<keyword evidence="5" id="KW-0325">Glycoprotein</keyword>
<evidence type="ECO:0000256" key="5">
    <source>
        <dbReference type="ARBA" id="ARBA00023180"/>
    </source>
</evidence>
<comment type="subcellular location">
    <subcellularLocation>
        <location evidence="1">Secreted</location>
    </subcellularLocation>
</comment>
<evidence type="ECO:0000256" key="2">
    <source>
        <dbReference type="ARBA" id="ARBA00005679"/>
    </source>
</evidence>
<organism evidence="6 7">
    <name type="scientific">Elysia marginata</name>
    <dbReference type="NCBI Taxonomy" id="1093978"/>
    <lineage>
        <taxon>Eukaryota</taxon>
        <taxon>Metazoa</taxon>
        <taxon>Spiralia</taxon>
        <taxon>Lophotrochozoa</taxon>
        <taxon>Mollusca</taxon>
        <taxon>Gastropoda</taxon>
        <taxon>Heterobranchia</taxon>
        <taxon>Euthyneura</taxon>
        <taxon>Panpulmonata</taxon>
        <taxon>Sacoglossa</taxon>
        <taxon>Placobranchoidea</taxon>
        <taxon>Plakobranchidae</taxon>
        <taxon>Elysia</taxon>
    </lineage>
</organism>
<evidence type="ECO:0000256" key="1">
    <source>
        <dbReference type="ARBA" id="ARBA00004613"/>
    </source>
</evidence>
<dbReference type="EMBL" id="BMAT01005214">
    <property type="protein sequence ID" value="GFR89232.1"/>
    <property type="molecule type" value="Genomic_DNA"/>
</dbReference>
<evidence type="ECO:0000256" key="3">
    <source>
        <dbReference type="ARBA" id="ARBA00022525"/>
    </source>
</evidence>
<evidence type="ECO:0000256" key="4">
    <source>
        <dbReference type="ARBA" id="ARBA00022729"/>
    </source>
</evidence>
<dbReference type="GO" id="GO:0005576">
    <property type="term" value="C:extracellular region"/>
    <property type="evidence" value="ECO:0007669"/>
    <property type="project" value="UniProtKB-SubCell"/>
</dbReference>
<comment type="similarity">
    <text evidence="2">Belongs to the GILT family.</text>
</comment>
<dbReference type="Proteomes" id="UP000762676">
    <property type="component" value="Unassembled WGS sequence"/>
</dbReference>
<dbReference type="PANTHER" id="PTHR13234:SF8">
    <property type="entry name" value="GAMMA-INTERFERON-INDUCIBLE LYSOSOMAL THIOL REDUCTASE"/>
    <property type="match status" value="1"/>
</dbReference>
<proteinExistence type="inferred from homology"/>
<evidence type="ECO:0000313" key="6">
    <source>
        <dbReference type="EMBL" id="GFR89232.1"/>
    </source>
</evidence>
<keyword evidence="7" id="KW-1185">Reference proteome</keyword>
<gene>
    <name evidence="6" type="ORF">ElyMa_002538300</name>
</gene>
<comment type="caution">
    <text evidence="6">The sequence shown here is derived from an EMBL/GenBank/DDBJ whole genome shotgun (WGS) entry which is preliminary data.</text>
</comment>
<dbReference type="AlphaFoldDB" id="A0AAV4GTN7"/>
<keyword evidence="4" id="KW-0732">Signal</keyword>
<evidence type="ECO:0000313" key="7">
    <source>
        <dbReference type="Proteomes" id="UP000762676"/>
    </source>
</evidence>
<reference evidence="6 7" key="1">
    <citation type="journal article" date="2021" name="Elife">
        <title>Chloroplast acquisition without the gene transfer in kleptoplastic sea slugs, Plakobranchus ocellatus.</title>
        <authorList>
            <person name="Maeda T."/>
            <person name="Takahashi S."/>
            <person name="Yoshida T."/>
            <person name="Shimamura S."/>
            <person name="Takaki Y."/>
            <person name="Nagai Y."/>
            <person name="Toyoda A."/>
            <person name="Suzuki Y."/>
            <person name="Arimoto A."/>
            <person name="Ishii H."/>
            <person name="Satoh N."/>
            <person name="Nishiyama T."/>
            <person name="Hasebe M."/>
            <person name="Maruyama T."/>
            <person name="Minagawa J."/>
            <person name="Obokata J."/>
            <person name="Shigenobu S."/>
        </authorList>
    </citation>
    <scope>NUCLEOTIDE SEQUENCE [LARGE SCALE GENOMIC DNA]</scope>
</reference>
<keyword evidence="3" id="KW-0964">Secreted</keyword>